<reference evidence="2" key="1">
    <citation type="journal article" date="2023" name="Nat. Plants">
        <title>Single-cell RNA sequencing provides a high-resolution roadmap for understanding the multicellular compartmentation of specialized metabolism.</title>
        <authorList>
            <person name="Sun S."/>
            <person name="Shen X."/>
            <person name="Li Y."/>
            <person name="Li Y."/>
            <person name="Wang S."/>
            <person name="Li R."/>
            <person name="Zhang H."/>
            <person name="Shen G."/>
            <person name="Guo B."/>
            <person name="Wei J."/>
            <person name="Xu J."/>
            <person name="St-Pierre B."/>
            <person name="Chen S."/>
            <person name="Sun C."/>
        </authorList>
    </citation>
    <scope>NUCLEOTIDE SEQUENCE [LARGE SCALE GENOMIC DNA]</scope>
</reference>
<proteinExistence type="predicted"/>
<keyword evidence="2" id="KW-1185">Reference proteome</keyword>
<organism evidence="1 2">
    <name type="scientific">Catharanthus roseus</name>
    <name type="common">Madagascar periwinkle</name>
    <name type="synonym">Vinca rosea</name>
    <dbReference type="NCBI Taxonomy" id="4058"/>
    <lineage>
        <taxon>Eukaryota</taxon>
        <taxon>Viridiplantae</taxon>
        <taxon>Streptophyta</taxon>
        <taxon>Embryophyta</taxon>
        <taxon>Tracheophyta</taxon>
        <taxon>Spermatophyta</taxon>
        <taxon>Magnoliopsida</taxon>
        <taxon>eudicotyledons</taxon>
        <taxon>Gunneridae</taxon>
        <taxon>Pentapetalae</taxon>
        <taxon>asterids</taxon>
        <taxon>lamiids</taxon>
        <taxon>Gentianales</taxon>
        <taxon>Apocynaceae</taxon>
        <taxon>Rauvolfioideae</taxon>
        <taxon>Vinceae</taxon>
        <taxon>Catharanthinae</taxon>
        <taxon>Catharanthus</taxon>
    </lineage>
</organism>
<dbReference type="Proteomes" id="UP001060085">
    <property type="component" value="Linkage Group LG04"/>
</dbReference>
<evidence type="ECO:0000313" key="2">
    <source>
        <dbReference type="Proteomes" id="UP001060085"/>
    </source>
</evidence>
<evidence type="ECO:0000313" key="1">
    <source>
        <dbReference type="EMBL" id="KAI5668345.1"/>
    </source>
</evidence>
<gene>
    <name evidence="1" type="ORF">M9H77_18198</name>
</gene>
<accession>A0ACC0B6R5</accession>
<comment type="caution">
    <text evidence="1">The sequence shown here is derived from an EMBL/GenBank/DDBJ whole genome shotgun (WGS) entry which is preliminary data.</text>
</comment>
<dbReference type="EMBL" id="CM044704">
    <property type="protein sequence ID" value="KAI5668345.1"/>
    <property type="molecule type" value="Genomic_DNA"/>
</dbReference>
<name>A0ACC0B6R5_CATRO</name>
<protein>
    <submittedName>
        <fullName evidence="1">Uncharacterized protein</fullName>
    </submittedName>
</protein>
<sequence>MQSNPAELGVASPELLSRTLSVNAKVPRATVPQQKYSSQRISCCSATCVLNEHVRLDTVKVCNEPVPRGKPTSPNLLSPVRCHNTSSAQFIFILVTHHGILLDVCLASLSTQSDRGCKHGKVQIYPRLE</sequence>